<feature type="region of interest" description="Disordered" evidence="1">
    <location>
        <begin position="265"/>
        <end position="299"/>
    </location>
</feature>
<evidence type="ECO:0000313" key="2">
    <source>
        <dbReference type="EMBL" id="CAB4136347.1"/>
    </source>
</evidence>
<evidence type="ECO:0000313" key="3">
    <source>
        <dbReference type="EMBL" id="CAB4150372.1"/>
    </source>
</evidence>
<reference evidence="2" key="1">
    <citation type="submission" date="2020-04" db="EMBL/GenBank/DDBJ databases">
        <authorList>
            <person name="Chiriac C."/>
            <person name="Salcher M."/>
            <person name="Ghai R."/>
            <person name="Kavagutti S V."/>
        </authorList>
    </citation>
    <scope>NUCLEOTIDE SEQUENCE</scope>
</reference>
<feature type="compositionally biased region" description="Polar residues" evidence="1">
    <location>
        <begin position="1"/>
        <end position="14"/>
    </location>
</feature>
<proteinExistence type="predicted"/>
<sequence length="574" mass="59510">MAFDLSSATPVSSTKDSDNQEADRQKRLDEVETAAKAKIGDNQGDAESTNATNNVSSNIGGVDTSGFKGLANKANEAAKWYSDLTTLEQLAVPASAYFGIKTLNLGFRTLEDKLKAQTEIKKQRDIFALKNPAAPAATGTPAPTVAPTGAAPVTTGAPAATTGAPVGQVTPQPQNNYWNDLAGETAKPMPLGELKTRVENLGAAPEGNVGQTATVETTIEPPKLSEWASGTQPTVEAGTTAGMKVEPTFASTAEQTAIDALNGATATETPPATNEPAPAPKEANAPVKPKKPTTTVTLQPTGELPTQLAEIKGSIPPRVQQAAAAVPPGIQAKLAAEGKVGLKGYGSGDVSITNTYGKNAYAAIVDYFNNGQPIGTDENYKKVQAKINKGLKIVPGSGTEGTDLIEQFASKLPASEAEAGTFGSRELGEKMAYTADGKIVTSPNAIKKAVAKGGGLLMALSVADAAFASSKGDTSTGGDVLLGAIPGVGPALGLYHGEAGTPTAYQKNPDLQRPEVRQTLEKLKQTLSPVEYEKAANKYLNKVGSFAGMTDRERLMVDIQSRIKRQPSKNTLLP</sequence>
<accession>A0A6J5LTF9</accession>
<dbReference type="EMBL" id="LR796538">
    <property type="protein sequence ID" value="CAB4150372.1"/>
    <property type="molecule type" value="Genomic_DNA"/>
</dbReference>
<evidence type="ECO:0000256" key="1">
    <source>
        <dbReference type="SAM" id="MobiDB-lite"/>
    </source>
</evidence>
<feature type="compositionally biased region" description="Basic and acidic residues" evidence="1">
    <location>
        <begin position="15"/>
        <end position="39"/>
    </location>
</feature>
<feature type="region of interest" description="Disordered" evidence="1">
    <location>
        <begin position="1"/>
        <end position="59"/>
    </location>
</feature>
<organism evidence="2">
    <name type="scientific">uncultured Caudovirales phage</name>
    <dbReference type="NCBI Taxonomy" id="2100421"/>
    <lineage>
        <taxon>Viruses</taxon>
        <taxon>Duplodnaviria</taxon>
        <taxon>Heunggongvirae</taxon>
        <taxon>Uroviricota</taxon>
        <taxon>Caudoviricetes</taxon>
        <taxon>Peduoviridae</taxon>
        <taxon>Maltschvirus</taxon>
        <taxon>Maltschvirus maltsch</taxon>
    </lineage>
</organism>
<name>A0A6J5LTF9_9CAUD</name>
<protein>
    <submittedName>
        <fullName evidence="2">Uncharacterized protein</fullName>
    </submittedName>
</protein>
<dbReference type="EMBL" id="LR796311">
    <property type="protein sequence ID" value="CAB4136347.1"/>
    <property type="molecule type" value="Genomic_DNA"/>
</dbReference>
<gene>
    <name evidence="2" type="ORF">UFOVP294_57</name>
    <name evidence="3" type="ORF">UFOVP566_28</name>
</gene>
<feature type="compositionally biased region" description="Low complexity" evidence="1">
    <location>
        <begin position="265"/>
        <end position="297"/>
    </location>
</feature>
<feature type="compositionally biased region" description="Polar residues" evidence="1">
    <location>
        <begin position="45"/>
        <end position="59"/>
    </location>
</feature>